<dbReference type="EMBL" id="CBTN010000016">
    <property type="protein sequence ID" value="CDH53122.1"/>
    <property type="molecule type" value="Genomic_DNA"/>
</dbReference>
<dbReference type="PROSITE" id="PS50115">
    <property type="entry name" value="ARFGAP"/>
    <property type="match status" value="1"/>
</dbReference>
<dbReference type="PANTHER" id="PTHR46085:SF3">
    <property type="entry name" value="ARF GTPASE ACTIVATING PROTEIN"/>
    <property type="match status" value="1"/>
</dbReference>
<feature type="compositionally biased region" description="Low complexity" evidence="2">
    <location>
        <begin position="478"/>
        <end position="489"/>
    </location>
</feature>
<dbReference type="GO" id="GO:0005096">
    <property type="term" value="F:GTPase activator activity"/>
    <property type="evidence" value="ECO:0007669"/>
    <property type="project" value="InterPro"/>
</dbReference>
<feature type="region of interest" description="Disordered" evidence="2">
    <location>
        <begin position="359"/>
        <end position="520"/>
    </location>
</feature>
<reference evidence="4" key="1">
    <citation type="submission" date="2013-08" db="EMBL/GenBank/DDBJ databases">
        <title>Gene expansion shapes genome architecture in the human pathogen Lichtheimia corymbifera: an evolutionary genomics analysis in the ancient terrestrial Mucorales (Mucoromycotina).</title>
        <authorList>
            <person name="Schwartze V.U."/>
            <person name="Winter S."/>
            <person name="Shelest E."/>
            <person name="Marcet-Houben M."/>
            <person name="Horn F."/>
            <person name="Wehner S."/>
            <person name="Hoffmann K."/>
            <person name="Riege K."/>
            <person name="Sammeth M."/>
            <person name="Nowrousian M."/>
            <person name="Valiante V."/>
            <person name="Linde J."/>
            <person name="Jacobsen I.D."/>
            <person name="Marz M."/>
            <person name="Brakhage A.A."/>
            <person name="Gabaldon T."/>
            <person name="Bocker S."/>
            <person name="Voigt K."/>
        </authorList>
    </citation>
    <scope>NUCLEOTIDE SEQUENCE [LARGE SCALE GENOMIC DNA]</scope>
    <source>
        <strain evidence="4">FSU 9682</strain>
    </source>
</reference>
<protein>
    <recommendedName>
        <fullName evidence="3">Arf-GAP domain-containing protein</fullName>
    </recommendedName>
</protein>
<feature type="region of interest" description="Disordered" evidence="2">
    <location>
        <begin position="195"/>
        <end position="287"/>
    </location>
</feature>
<evidence type="ECO:0000313" key="4">
    <source>
        <dbReference type="EMBL" id="CDH53122.1"/>
    </source>
</evidence>
<feature type="compositionally biased region" description="Low complexity" evidence="2">
    <location>
        <begin position="310"/>
        <end position="335"/>
    </location>
</feature>
<dbReference type="InterPro" id="IPR001164">
    <property type="entry name" value="ArfGAP_dom"/>
</dbReference>
<dbReference type="PRINTS" id="PR00405">
    <property type="entry name" value="REVINTRACTNG"/>
</dbReference>
<evidence type="ECO:0000256" key="2">
    <source>
        <dbReference type="SAM" id="MobiDB-lite"/>
    </source>
</evidence>
<feature type="compositionally biased region" description="Low complexity" evidence="2">
    <location>
        <begin position="415"/>
        <end position="425"/>
    </location>
</feature>
<dbReference type="PANTHER" id="PTHR46085">
    <property type="entry name" value="ARFGAP/RECO-RELATED"/>
    <property type="match status" value="1"/>
</dbReference>
<dbReference type="SUPFAM" id="SSF57863">
    <property type="entry name" value="ArfGap/RecO-like zinc finger"/>
    <property type="match status" value="1"/>
</dbReference>
<feature type="compositionally biased region" description="Polar residues" evidence="2">
    <location>
        <begin position="223"/>
        <end position="248"/>
    </location>
</feature>
<dbReference type="InterPro" id="IPR038508">
    <property type="entry name" value="ArfGAP_dom_sf"/>
</dbReference>
<feature type="compositionally biased region" description="Polar residues" evidence="2">
    <location>
        <begin position="387"/>
        <end position="408"/>
    </location>
</feature>
<accession>A0A068RU40</accession>
<dbReference type="AlphaFoldDB" id="A0A068RU40"/>
<dbReference type="VEuPathDB" id="FungiDB:LCOR_04514.1"/>
<name>A0A068RU40_9FUNG</name>
<dbReference type="SMART" id="SM00105">
    <property type="entry name" value="ArfGap"/>
    <property type="match status" value="1"/>
</dbReference>
<gene>
    <name evidence="4" type="ORF">LCOR_04514.1</name>
</gene>
<feature type="region of interest" description="Disordered" evidence="2">
    <location>
        <begin position="305"/>
        <end position="335"/>
    </location>
</feature>
<keyword evidence="5" id="KW-1185">Reference proteome</keyword>
<keyword evidence="1" id="KW-0862">Zinc</keyword>
<dbReference type="STRING" id="1263082.A0A068RU40"/>
<keyword evidence="1" id="KW-0863">Zinc-finger</keyword>
<dbReference type="Gene3D" id="1.10.220.150">
    <property type="entry name" value="Arf GTPase activating protein"/>
    <property type="match status" value="1"/>
</dbReference>
<evidence type="ECO:0000259" key="3">
    <source>
        <dbReference type="PROSITE" id="PS50115"/>
    </source>
</evidence>
<feature type="domain" description="Arf-GAP" evidence="3">
    <location>
        <begin position="64"/>
        <end position="179"/>
    </location>
</feature>
<dbReference type="InterPro" id="IPR037278">
    <property type="entry name" value="ARFGAP/RecO"/>
</dbReference>
<comment type="caution">
    <text evidence="4">The sequence shown here is derived from an EMBL/GenBank/DDBJ whole genome shotgun (WGS) entry which is preliminary data.</text>
</comment>
<dbReference type="Pfam" id="PF01412">
    <property type="entry name" value="ArfGap"/>
    <property type="match status" value="1"/>
</dbReference>
<keyword evidence="1" id="KW-0479">Metal-binding</keyword>
<sequence>MLTRTKYIHQLGFAFSSKLCVTHFTLLFGRFSFSPSSSSFFFISNLFCLLPCSRSLNKRNRKKRTCIRDLLRLPANKKCFDCPTKSPFFVNVSVQTFICSRCSGLVREVGHRVKSISASKFSGAEVVTLQQGGNEVARAIWLSNYGKDNVDPETDDEVRAFIRQKYYEQKWLDQEELKAHTNRVREMIKAMFTEEGIRRPGAKTPPLPGDGNAILAPPKRQQQRPASLQLTSSSWKSVNGNNTTSSSLLDDGDNVYEPPMSAREVRSSGATPFSPAIASPVPVTPSRIARDPAPTTPTYVAYSQQPFPTSPARPTASAASITNPTTNAASTTTTPTSSIFSELAGLDISSKPARRATYTGGILTPATPGAASPTRSTPYSSIIGGLSSDSFKTTQPQTSTFSPLSPTLHQRHQSHSSSISSPLTSTAPPQSPPIENDPYAALRSLSISSSKEEPPKQQPQEMIPDGVHERQDSEDTAWTEFSTSTTTIDDFGDFASEPLDAPTKPDIAPPPPKPVNYFGDLDPIAQFKRSGR</sequence>
<dbReference type="Proteomes" id="UP000027586">
    <property type="component" value="Unassembled WGS sequence"/>
</dbReference>
<dbReference type="CDD" id="cd08838">
    <property type="entry name" value="ArfGap_AGFG"/>
    <property type="match status" value="1"/>
</dbReference>
<organism evidence="4 5">
    <name type="scientific">Lichtheimia corymbifera JMRC:FSU:9682</name>
    <dbReference type="NCBI Taxonomy" id="1263082"/>
    <lineage>
        <taxon>Eukaryota</taxon>
        <taxon>Fungi</taxon>
        <taxon>Fungi incertae sedis</taxon>
        <taxon>Mucoromycota</taxon>
        <taxon>Mucoromycotina</taxon>
        <taxon>Mucoromycetes</taxon>
        <taxon>Mucorales</taxon>
        <taxon>Lichtheimiaceae</taxon>
        <taxon>Lichtheimia</taxon>
    </lineage>
</organism>
<evidence type="ECO:0000313" key="5">
    <source>
        <dbReference type="Proteomes" id="UP000027586"/>
    </source>
</evidence>
<proteinExistence type="predicted"/>
<dbReference type="InterPro" id="IPR044820">
    <property type="entry name" value="AGD14-like"/>
</dbReference>
<dbReference type="OrthoDB" id="6036at2759"/>
<evidence type="ECO:0000256" key="1">
    <source>
        <dbReference type="PROSITE-ProRule" id="PRU00288"/>
    </source>
</evidence>
<dbReference type="GO" id="GO:0008270">
    <property type="term" value="F:zinc ion binding"/>
    <property type="evidence" value="ECO:0007669"/>
    <property type="project" value="UniProtKB-KW"/>
</dbReference>